<evidence type="ECO:0000313" key="4">
    <source>
        <dbReference type="Proteomes" id="UP000473648"/>
    </source>
</evidence>
<name>A0A6L5GQL2_9FIRM</name>
<keyword evidence="1" id="KW-1133">Transmembrane helix</keyword>
<feature type="transmembrane region" description="Helical" evidence="1">
    <location>
        <begin position="150"/>
        <end position="170"/>
    </location>
</feature>
<dbReference type="SMART" id="SM00506">
    <property type="entry name" value="A1pp"/>
    <property type="match status" value="1"/>
</dbReference>
<dbReference type="AlphaFoldDB" id="A0A6L5GQL2"/>
<dbReference type="SUPFAM" id="SSF52949">
    <property type="entry name" value="Macro domain-like"/>
    <property type="match status" value="1"/>
</dbReference>
<protein>
    <submittedName>
        <fullName evidence="3">O-acetyl-ADP-ribose deacetylase</fullName>
    </submittedName>
</protein>
<keyword evidence="1" id="KW-0812">Transmembrane</keyword>
<dbReference type="Proteomes" id="UP000473648">
    <property type="component" value="Unassembled WGS sequence"/>
</dbReference>
<dbReference type="PROSITE" id="PS51154">
    <property type="entry name" value="MACRO"/>
    <property type="match status" value="1"/>
</dbReference>
<keyword evidence="1" id="KW-0472">Membrane</keyword>
<organism evidence="3 4">
    <name type="scientific">Candidatus Pseudoramibacter fermentans</name>
    <dbReference type="NCBI Taxonomy" id="2594427"/>
    <lineage>
        <taxon>Bacteria</taxon>
        <taxon>Bacillati</taxon>
        <taxon>Bacillota</taxon>
        <taxon>Clostridia</taxon>
        <taxon>Eubacteriales</taxon>
        <taxon>Eubacteriaceae</taxon>
        <taxon>Pseudoramibacter</taxon>
    </lineage>
</organism>
<reference evidence="3" key="1">
    <citation type="journal article" date="2020" name="Appl. Environ. Microbiol.">
        <title>Medium-Chain Fatty Acid Synthesis by 'Candidatus Weimeria bifida' gen. nov., sp. nov., and 'Candidatus Pseudoramibacter fermentans' sp. nov.</title>
        <authorList>
            <person name="Scarborough M.J."/>
            <person name="Myers K.S."/>
            <person name="Donohue T.J."/>
            <person name="Noguera D.R."/>
        </authorList>
    </citation>
    <scope>NUCLEOTIDE SEQUENCE</scope>
    <source>
        <strain evidence="3">EUB1.1</strain>
    </source>
</reference>
<feature type="domain" description="Macro" evidence="2">
    <location>
        <begin position="1"/>
        <end position="176"/>
    </location>
</feature>
<evidence type="ECO:0000259" key="2">
    <source>
        <dbReference type="PROSITE" id="PS51154"/>
    </source>
</evidence>
<accession>A0A6L5GQL2</accession>
<dbReference type="PANTHER" id="PTHR11106">
    <property type="entry name" value="GANGLIOSIDE INDUCED DIFFERENTIATION ASSOCIATED PROTEIN 2-RELATED"/>
    <property type="match status" value="1"/>
</dbReference>
<comment type="caution">
    <text evidence="3">The sequence shown here is derived from an EMBL/GenBank/DDBJ whole genome shotgun (WGS) entry which is preliminary data.</text>
</comment>
<dbReference type="Gene3D" id="3.40.220.10">
    <property type="entry name" value="Leucine Aminopeptidase, subunit E, domain 1"/>
    <property type="match status" value="1"/>
</dbReference>
<keyword evidence="4" id="KW-1185">Reference proteome</keyword>
<gene>
    <name evidence="3" type="ORF">FRC53_03755</name>
</gene>
<sequence>MKKNPIGRIVVRRGSVAELAVPCIVDPTDPELSGKGLTDQAVQKAGGRKLVEACRKIGHLDVGEVAMTDGYQSDADHIIFTVGPQYTGKPQDLKDLAACYINILELVKEKDIHQVVIPAISCGGGNFPIEKAAPLAIETIRGWLKLNPDYSIIVFVIGIIPVVYEAYWQYLMDHPY</sequence>
<dbReference type="InterPro" id="IPR043472">
    <property type="entry name" value="Macro_dom-like"/>
</dbReference>
<dbReference type="Pfam" id="PF01661">
    <property type="entry name" value="Macro"/>
    <property type="match status" value="1"/>
</dbReference>
<dbReference type="PANTHER" id="PTHR11106:SF27">
    <property type="entry name" value="MACRO DOMAIN-CONTAINING PROTEIN"/>
    <property type="match status" value="1"/>
</dbReference>
<proteinExistence type="predicted"/>
<dbReference type="InterPro" id="IPR002589">
    <property type="entry name" value="Macro_dom"/>
</dbReference>
<dbReference type="EMBL" id="VOGB01000004">
    <property type="protein sequence ID" value="MQM72541.1"/>
    <property type="molecule type" value="Genomic_DNA"/>
</dbReference>
<evidence type="ECO:0000313" key="3">
    <source>
        <dbReference type="EMBL" id="MQM72541.1"/>
    </source>
</evidence>
<evidence type="ECO:0000256" key="1">
    <source>
        <dbReference type="SAM" id="Phobius"/>
    </source>
</evidence>